<dbReference type="InterPro" id="IPR050695">
    <property type="entry name" value="N-acetylmuramoyl_amidase_3"/>
</dbReference>
<organism evidence="3 4">
    <name type="scientific">Sporosarcina luteola</name>
    <dbReference type="NCBI Taxonomy" id="582850"/>
    <lineage>
        <taxon>Bacteria</taxon>
        <taxon>Bacillati</taxon>
        <taxon>Bacillota</taxon>
        <taxon>Bacilli</taxon>
        <taxon>Bacillales</taxon>
        <taxon>Caryophanaceae</taxon>
        <taxon>Sporosarcina</taxon>
    </lineage>
</organism>
<dbReference type="OrthoDB" id="9763643at2"/>
<dbReference type="Proteomes" id="UP000321901">
    <property type="component" value="Unassembled WGS sequence"/>
</dbReference>
<proteinExistence type="predicted"/>
<dbReference type="GO" id="GO:0009253">
    <property type="term" value="P:peptidoglycan catabolic process"/>
    <property type="evidence" value="ECO:0007669"/>
    <property type="project" value="InterPro"/>
</dbReference>
<comment type="caution">
    <text evidence="3">The sequence shown here is derived from an EMBL/GenBank/DDBJ whole genome shotgun (WGS) entry which is preliminary data.</text>
</comment>
<dbReference type="AlphaFoldDB" id="A0A511Z5R1"/>
<keyword evidence="1" id="KW-0378">Hydrolase</keyword>
<reference evidence="3 4" key="1">
    <citation type="submission" date="2019-07" db="EMBL/GenBank/DDBJ databases">
        <title>Whole genome shotgun sequence of Sporosarcina luteola NBRC 105378.</title>
        <authorList>
            <person name="Hosoyama A."/>
            <person name="Uohara A."/>
            <person name="Ohji S."/>
            <person name="Ichikawa N."/>
        </authorList>
    </citation>
    <scope>NUCLEOTIDE SEQUENCE [LARGE SCALE GENOMIC DNA]</scope>
    <source>
        <strain evidence="3 4">NBRC 105378</strain>
    </source>
</reference>
<dbReference type="CDD" id="cd02696">
    <property type="entry name" value="MurNAc-LAA"/>
    <property type="match status" value="1"/>
</dbReference>
<sequence>MAKILLDAGHGPATPGKRSPDGKLLEFSFNSAVAEMIKQTLHSEGVEVVLSHSPNRDVPLAERTSLANKLNVDAFVSIHANAFGNGWNEAQGIETYIYPKASKQSEALAAVVHTSLISACRRKDRGVKTANFAVLRDTKMPAILVECGFMTNREEADLLLQNGYRKQCARAIAFGILAWLYHGNQ</sequence>
<gene>
    <name evidence="3" type="ORF">SLU01_10910</name>
</gene>
<dbReference type="PANTHER" id="PTHR30404">
    <property type="entry name" value="N-ACETYLMURAMOYL-L-ALANINE AMIDASE"/>
    <property type="match status" value="1"/>
</dbReference>
<keyword evidence="4" id="KW-1185">Reference proteome</keyword>
<evidence type="ECO:0000313" key="3">
    <source>
        <dbReference type="EMBL" id="GEN82779.1"/>
    </source>
</evidence>
<dbReference type="Pfam" id="PF01520">
    <property type="entry name" value="Amidase_3"/>
    <property type="match status" value="1"/>
</dbReference>
<accession>A0A511Z5R1</accession>
<dbReference type="GO" id="GO:0008745">
    <property type="term" value="F:N-acetylmuramoyl-L-alanine amidase activity"/>
    <property type="evidence" value="ECO:0007669"/>
    <property type="project" value="InterPro"/>
</dbReference>
<dbReference type="SUPFAM" id="SSF53187">
    <property type="entry name" value="Zn-dependent exopeptidases"/>
    <property type="match status" value="1"/>
</dbReference>
<name>A0A511Z5R1_9BACL</name>
<dbReference type="EMBL" id="BJYL01000015">
    <property type="protein sequence ID" value="GEN82779.1"/>
    <property type="molecule type" value="Genomic_DNA"/>
</dbReference>
<dbReference type="RefSeq" id="WP_147056135.1">
    <property type="nucleotide sequence ID" value="NZ_BJYL01000015.1"/>
</dbReference>
<protein>
    <recommendedName>
        <fullName evidence="2">MurNAc-LAA domain-containing protein</fullName>
    </recommendedName>
</protein>
<evidence type="ECO:0000256" key="1">
    <source>
        <dbReference type="ARBA" id="ARBA00022801"/>
    </source>
</evidence>
<evidence type="ECO:0000313" key="4">
    <source>
        <dbReference type="Proteomes" id="UP000321901"/>
    </source>
</evidence>
<dbReference type="GO" id="GO:0030288">
    <property type="term" value="C:outer membrane-bounded periplasmic space"/>
    <property type="evidence" value="ECO:0007669"/>
    <property type="project" value="TreeGrafter"/>
</dbReference>
<dbReference type="Gene3D" id="3.40.630.40">
    <property type="entry name" value="Zn-dependent exopeptidases"/>
    <property type="match status" value="1"/>
</dbReference>
<evidence type="ECO:0000259" key="2">
    <source>
        <dbReference type="SMART" id="SM00646"/>
    </source>
</evidence>
<dbReference type="PANTHER" id="PTHR30404:SF0">
    <property type="entry name" value="N-ACETYLMURAMOYL-L-ALANINE AMIDASE AMIC"/>
    <property type="match status" value="1"/>
</dbReference>
<feature type="domain" description="MurNAc-LAA" evidence="2">
    <location>
        <begin position="64"/>
        <end position="177"/>
    </location>
</feature>
<dbReference type="SMART" id="SM00646">
    <property type="entry name" value="Ami_3"/>
    <property type="match status" value="1"/>
</dbReference>
<dbReference type="InterPro" id="IPR002508">
    <property type="entry name" value="MurNAc-LAA_cat"/>
</dbReference>